<dbReference type="EMBL" id="CDMY01000266">
    <property type="protein sequence ID" value="CEL98251.1"/>
    <property type="molecule type" value="Genomic_DNA"/>
</dbReference>
<reference evidence="2 3" key="1">
    <citation type="submission" date="2014-11" db="EMBL/GenBank/DDBJ databases">
        <authorList>
            <person name="Zhu J."/>
            <person name="Qi W."/>
            <person name="Song R."/>
        </authorList>
    </citation>
    <scope>NUCLEOTIDE SEQUENCE [LARGE SCALE GENOMIC DNA]</scope>
</reference>
<dbReference type="AlphaFoldDB" id="A0A0G4EN42"/>
<dbReference type="InParanoid" id="A0A0G4EN42"/>
<accession>A0A0G4EN42</accession>
<evidence type="ECO:0000313" key="3">
    <source>
        <dbReference type="Proteomes" id="UP000041254"/>
    </source>
</evidence>
<dbReference type="PANTHER" id="PTHR13134:SF3">
    <property type="entry name" value="TRAFFICKING PROTEIN PARTICLE COMPLEX SUBUNIT 13"/>
    <property type="match status" value="1"/>
</dbReference>
<dbReference type="InterPro" id="IPR010378">
    <property type="entry name" value="TRAPPC13"/>
</dbReference>
<feature type="domain" description="Trafficking protein particle complex subunit 13 C-terminal" evidence="1">
    <location>
        <begin position="73"/>
        <end position="125"/>
    </location>
</feature>
<name>A0A0G4EN42_VITBC</name>
<dbReference type="Pfam" id="PF23643">
    <property type="entry name" value="TRAPPC13_C"/>
    <property type="match status" value="1"/>
</dbReference>
<dbReference type="InterPro" id="IPR055428">
    <property type="entry name" value="TRAPPC13_C"/>
</dbReference>
<sequence>MCRKTRRTLPSIGRLLLEWRTSTRERGVHNEYRIERMPIQPKRLELRVRECPHTVGVELPFPITLDVINRTGKETVIVIMNKSIGRVDANLSKRLTLPVIALLLGLHGLSGVSVLDVASQQTTFHSSIRCFGTLSVIRVIRHKGYGDGRRDDEQAEH</sequence>
<keyword evidence="3" id="KW-1185">Reference proteome</keyword>
<evidence type="ECO:0000313" key="2">
    <source>
        <dbReference type="EMBL" id="CEL98251.1"/>
    </source>
</evidence>
<evidence type="ECO:0000259" key="1">
    <source>
        <dbReference type="Pfam" id="PF23643"/>
    </source>
</evidence>
<dbReference type="VEuPathDB" id="CryptoDB:Vbra_5188"/>
<dbReference type="OrthoDB" id="10250284at2759"/>
<protein>
    <recommendedName>
        <fullName evidence="1">Trafficking protein particle complex subunit 13 C-terminal domain-containing protein</fullName>
    </recommendedName>
</protein>
<dbReference type="Proteomes" id="UP000041254">
    <property type="component" value="Unassembled WGS sequence"/>
</dbReference>
<dbReference type="GO" id="GO:1990072">
    <property type="term" value="C:TRAPPIII protein complex"/>
    <property type="evidence" value="ECO:0007669"/>
    <property type="project" value="TreeGrafter"/>
</dbReference>
<gene>
    <name evidence="2" type="ORF">Vbra_5188</name>
</gene>
<organism evidence="2 3">
    <name type="scientific">Vitrella brassicaformis (strain CCMP3155)</name>
    <dbReference type="NCBI Taxonomy" id="1169540"/>
    <lineage>
        <taxon>Eukaryota</taxon>
        <taxon>Sar</taxon>
        <taxon>Alveolata</taxon>
        <taxon>Colpodellida</taxon>
        <taxon>Vitrellaceae</taxon>
        <taxon>Vitrella</taxon>
    </lineage>
</organism>
<proteinExistence type="predicted"/>
<dbReference type="PANTHER" id="PTHR13134">
    <property type="entry name" value="TRAFFICKING PROTEIN PARTICLE COMPLEX SUBUNIT 13"/>
    <property type="match status" value="1"/>
</dbReference>